<sequence length="184" mass="20651">MDVIITSTDNNSFLPCLPTFIHLYEVFNSIYMKYCAPFLSQSASNSFFEAMNSLQLNSFPINAHYRFSNKIDNTSCIYNTFYGFSSQLKLNLKKNTLKLGSKSVAKERVSIHSELSVVYDKKPKVESSKNGIGILNFLPGKNYFISGATGLLAKGKRDNLSCLMWISIFLLDTLLILLVSVSNL</sequence>
<evidence type="ECO:0000313" key="1">
    <source>
        <dbReference type="EMBL" id="KAJ0092798.1"/>
    </source>
</evidence>
<reference evidence="2" key="1">
    <citation type="journal article" date="2023" name="G3 (Bethesda)">
        <title>Genome assembly and association tests identify interacting loci associated with vigor, precocity, and sex in interspecific pistachio rootstocks.</title>
        <authorList>
            <person name="Palmer W."/>
            <person name="Jacygrad E."/>
            <person name="Sagayaradj S."/>
            <person name="Cavanaugh K."/>
            <person name="Han R."/>
            <person name="Bertier L."/>
            <person name="Beede B."/>
            <person name="Kafkas S."/>
            <person name="Golino D."/>
            <person name="Preece J."/>
            <person name="Michelmore R."/>
        </authorList>
    </citation>
    <scope>NUCLEOTIDE SEQUENCE [LARGE SCALE GENOMIC DNA]</scope>
</reference>
<dbReference type="Proteomes" id="UP001164250">
    <property type="component" value="Chromosome 7"/>
</dbReference>
<proteinExistence type="predicted"/>
<dbReference type="EMBL" id="CM047903">
    <property type="protein sequence ID" value="KAJ0092798.1"/>
    <property type="molecule type" value="Genomic_DNA"/>
</dbReference>
<organism evidence="1 2">
    <name type="scientific">Pistacia atlantica</name>
    <dbReference type="NCBI Taxonomy" id="434234"/>
    <lineage>
        <taxon>Eukaryota</taxon>
        <taxon>Viridiplantae</taxon>
        <taxon>Streptophyta</taxon>
        <taxon>Embryophyta</taxon>
        <taxon>Tracheophyta</taxon>
        <taxon>Spermatophyta</taxon>
        <taxon>Magnoliopsida</taxon>
        <taxon>eudicotyledons</taxon>
        <taxon>Gunneridae</taxon>
        <taxon>Pentapetalae</taxon>
        <taxon>rosids</taxon>
        <taxon>malvids</taxon>
        <taxon>Sapindales</taxon>
        <taxon>Anacardiaceae</taxon>
        <taxon>Pistacia</taxon>
    </lineage>
</organism>
<gene>
    <name evidence="1" type="ORF">Patl1_26285</name>
</gene>
<name>A0ACC1B1V9_9ROSI</name>
<accession>A0ACC1B1V9</accession>
<protein>
    <submittedName>
        <fullName evidence="1">Uncharacterized protein</fullName>
    </submittedName>
</protein>
<keyword evidence="2" id="KW-1185">Reference proteome</keyword>
<evidence type="ECO:0000313" key="2">
    <source>
        <dbReference type="Proteomes" id="UP001164250"/>
    </source>
</evidence>
<comment type="caution">
    <text evidence="1">The sequence shown here is derived from an EMBL/GenBank/DDBJ whole genome shotgun (WGS) entry which is preliminary data.</text>
</comment>